<dbReference type="InterPro" id="IPR005467">
    <property type="entry name" value="His_kinase_dom"/>
</dbReference>
<feature type="domain" description="PAC" evidence="13">
    <location>
        <begin position="1275"/>
        <end position="1328"/>
    </location>
</feature>
<dbReference type="InterPro" id="IPR003594">
    <property type="entry name" value="HATPase_dom"/>
</dbReference>
<dbReference type="Pfam" id="PF00072">
    <property type="entry name" value="Response_reg"/>
    <property type="match status" value="1"/>
</dbReference>
<dbReference type="SMART" id="SM00086">
    <property type="entry name" value="PAC"/>
    <property type="match status" value="2"/>
</dbReference>
<dbReference type="CDD" id="cd16434">
    <property type="entry name" value="CheB-CheR_fusion"/>
    <property type="match status" value="1"/>
</dbReference>
<dbReference type="GO" id="GO:0006935">
    <property type="term" value="P:chemotaxis"/>
    <property type="evidence" value="ECO:0007669"/>
    <property type="project" value="UniProtKB-UniRule"/>
</dbReference>
<feature type="domain" description="CheR-type methyltransferase" evidence="15">
    <location>
        <begin position="228"/>
        <end position="473"/>
    </location>
</feature>
<dbReference type="SMART" id="SM00138">
    <property type="entry name" value="MeTrc"/>
    <property type="match status" value="1"/>
</dbReference>
<evidence type="ECO:0000313" key="17">
    <source>
        <dbReference type="Proteomes" id="UP000001880"/>
    </source>
</evidence>
<dbReference type="FunFam" id="3.30.565.10:FF:000006">
    <property type="entry name" value="Sensor histidine kinase WalK"/>
    <property type="match status" value="1"/>
</dbReference>
<dbReference type="InterPro" id="IPR035909">
    <property type="entry name" value="CheB_C"/>
</dbReference>
<dbReference type="InterPro" id="IPR001610">
    <property type="entry name" value="PAC"/>
</dbReference>
<dbReference type="GO" id="GO:0000155">
    <property type="term" value="F:phosphorelay sensor kinase activity"/>
    <property type="evidence" value="ECO:0007669"/>
    <property type="project" value="InterPro"/>
</dbReference>
<dbReference type="Gene3D" id="1.10.287.130">
    <property type="match status" value="1"/>
</dbReference>
<organism evidence="16 17">
    <name type="scientific">Haliangium ochraceum (strain DSM 14365 / JCM 11303 / SMP-2)</name>
    <dbReference type="NCBI Taxonomy" id="502025"/>
    <lineage>
        <taxon>Bacteria</taxon>
        <taxon>Pseudomonadati</taxon>
        <taxon>Myxococcota</taxon>
        <taxon>Polyangia</taxon>
        <taxon>Haliangiales</taxon>
        <taxon>Kofleriaceae</taxon>
        <taxon>Haliangium</taxon>
    </lineage>
</organism>
<dbReference type="HOGENOM" id="CLU_000892_2_2_7"/>
<dbReference type="Pfam" id="PF08448">
    <property type="entry name" value="PAS_4"/>
    <property type="match status" value="1"/>
</dbReference>
<dbReference type="GO" id="GO:0008984">
    <property type="term" value="F:protein-glutamate methylesterase activity"/>
    <property type="evidence" value="ECO:0007669"/>
    <property type="project" value="InterPro"/>
</dbReference>
<dbReference type="Pfam" id="PF01590">
    <property type="entry name" value="GAF"/>
    <property type="match status" value="1"/>
</dbReference>
<dbReference type="PROSITE" id="PS50110">
    <property type="entry name" value="RESPONSE_REGULATORY"/>
    <property type="match status" value="1"/>
</dbReference>
<feature type="domain" description="PAS" evidence="12">
    <location>
        <begin position="1203"/>
        <end position="1273"/>
    </location>
</feature>
<dbReference type="SMART" id="SM00448">
    <property type="entry name" value="REC"/>
    <property type="match status" value="1"/>
</dbReference>
<evidence type="ECO:0000259" key="15">
    <source>
        <dbReference type="PROSITE" id="PS50123"/>
    </source>
</evidence>
<dbReference type="InterPro" id="IPR011006">
    <property type="entry name" value="CheY-like_superfamily"/>
</dbReference>
<feature type="coiled-coil region" evidence="8">
    <location>
        <begin position="674"/>
        <end position="761"/>
    </location>
</feature>
<dbReference type="SMART" id="SM00065">
    <property type="entry name" value="GAF"/>
    <property type="match status" value="2"/>
</dbReference>
<keyword evidence="6" id="KW-0145">Chemotaxis</keyword>
<dbReference type="InterPro" id="IPR003661">
    <property type="entry name" value="HisK_dim/P_dom"/>
</dbReference>
<dbReference type="Pfam" id="PF13596">
    <property type="entry name" value="PAS_10"/>
    <property type="match status" value="1"/>
</dbReference>
<dbReference type="InterPro" id="IPR029063">
    <property type="entry name" value="SAM-dependent_MTases_sf"/>
</dbReference>
<evidence type="ECO:0000256" key="9">
    <source>
        <dbReference type="SAM" id="MobiDB-lite"/>
    </source>
</evidence>
<dbReference type="SUPFAM" id="SSF47384">
    <property type="entry name" value="Homodimeric domain of signal transducing histidine kinase"/>
    <property type="match status" value="1"/>
</dbReference>
<dbReference type="EC" id="2.7.13.3" evidence="2"/>
<sequence>MSQEQKQPALVVGVGASAGGLDAFKQLLPVLPGDADMAFLLVQHLDPTHESLLIELLTPCTKMRVCEAAQGAKLCGNTIYVIRPDTALAVRDGRIAISAPTLHRGVRLPVDHLFSSLAHEYGPRSVGVVLSGAGSDGRAGLREIKNVGGLSIVQEPATCAQPGMPQSAIDTGIVDVVTEISGMPAVLERFSKLPPKVFLEPGYSEFDSERGAGESGEGEPEEDSLRHLSEQGIGRLSALLEAQLDFDLRVYKTGTIERRVLRRMTLSGFEDIEGYFEFLRQDASEQQTLVRDLLISVTDFFRDPEAFRALRESVVEPSVKQAAPGETLRVWIPGCATGEEAYSIAIEFLDAIDAIEKRLSLQVFATDLDQDALAVGRAAIYPQTIAERMSPVRLQTYFKPLDGQGYQVRTPLRDTVSFAVHDLTKDPPFSRMNLVSCRNVLIYLRPQAQRLVLNVLHFALRSDGYLFMGTSESTGKQRELFSTLSKPWRIYKKVGTSRPISVLRSIQRQPSERDGGNASGGQAGESPHGHGHGHGHGQARREGVNDLARRAVLRTRVAPTIVVGGDGSVLFMHGELRPYLRFPEGDSPRFELASLVAPELATRTRGALYKCRRDGETVIALSSPDEGRESRVRIVATPAHEFGDGAVVLSFDELESEVAVRPMEAEESGTGAVIEQLEKELQATQEDLRNTVEELETSNEELRSSNEESMSMNEELQSANEELEATTEELRSLNEELTTVNSQLREKVEQLEQTHDDLTNFFSSTKIATIFLDDRLCIKRFTPPASDLLGIDHGDVGRYVGDIARDLLQNQLAREARGVLDHLSTHSRELGTENGRWFTRQVLPYRTENRRIEGVVVTFVDVTELRATTERLAVRERQQAVISRLGLDALKEPDLQGFMEQVTREVQQTLDTDFCKILELQPGRKRFLLRAGVGWDEGEVGTASVHAGLDSQAGFTLQTSEPVIVEDLASERRFSGPPLLVEHGVVSGLSCREDFGVIAVHTRTRRLFSREDAHFLQSAASVIGAAVGRHLTRLRLGIERAVARELSEPTAPEDALRRLLSCFTRESGASVGELWWPEPGGKELSCRMLYTDHGVHEDEVREQLGSRTFPPGDGLVGHVYRDGRAVWCTDIGDPDLFPRRDAAREFGLVTGLGIPLVAGSESLGVIVVLSRERIIADDSFLRSLEGVGRSIGDALARAEVEDKARRLAAIAESSHDAILTFGFDGRIREWLGGAQHLYGYAAEEVVGASIDMLVPGERRAELEDMMGRVQRGELLEPQESVRRRKDGSLVEVSVRSSPIRDPHGRVVAVSSTDRDVTRQKETERRLKAADRQKDEFLAMLGHELRNPLAAIRSAAEFLHLHGDDSPQLERTRVIVERQSAHMAKLLDGLLDISRIISGKIRLETEVVDFSAICREVAADAKPRASALDIHFQTDLMVAPIWLECDRVRITQVVDNLLSNALKFTEAGGSVTISLWREGGEGVLVVRDTGIGMEPDLLPVVFDVFRQSEQSLDRSHGGLGLGLALVRSLTELHGGSVAAHSEGRGHGSEFVVRLPITERSAPVSVSEVDAGETHMHLLLIEDNLDSAEMLSELLRINGHRVDVAADGVEGIEIARAEKPDVVLCDLGLPEGVTGYDVARELRADERTRAIRLVALSGYGRPEDKTRCVEAGFDAHFTKPVSLELLERLLVEYKVSVGGA</sequence>
<dbReference type="PANTHER" id="PTHR24422">
    <property type="entry name" value="CHEMOTAXIS PROTEIN METHYLTRANSFERASE"/>
    <property type="match status" value="1"/>
</dbReference>
<dbReference type="SUPFAM" id="SSF55785">
    <property type="entry name" value="PYP-like sensor domain (PAS domain)"/>
    <property type="match status" value="2"/>
</dbReference>
<dbReference type="Gene3D" id="3.40.50.180">
    <property type="entry name" value="Methylesterase CheB, C-terminal domain"/>
    <property type="match status" value="1"/>
</dbReference>
<dbReference type="CDD" id="cd00130">
    <property type="entry name" value="PAS"/>
    <property type="match status" value="1"/>
</dbReference>
<dbReference type="InterPro" id="IPR022641">
    <property type="entry name" value="CheR_N"/>
</dbReference>
<dbReference type="SUPFAM" id="SSF55781">
    <property type="entry name" value="GAF domain-like"/>
    <property type="match status" value="2"/>
</dbReference>
<dbReference type="eggNOG" id="COG2203">
    <property type="taxonomic scope" value="Bacteria"/>
</dbReference>
<dbReference type="InterPro" id="IPR036890">
    <property type="entry name" value="HATPase_C_sf"/>
</dbReference>
<dbReference type="GO" id="GO:0005737">
    <property type="term" value="C:cytoplasm"/>
    <property type="evidence" value="ECO:0007669"/>
    <property type="project" value="InterPro"/>
</dbReference>
<evidence type="ECO:0000313" key="16">
    <source>
        <dbReference type="EMBL" id="ACY17737.1"/>
    </source>
</evidence>
<dbReference type="STRING" id="502025.Hoch_5252"/>
<dbReference type="InterPro" id="IPR035965">
    <property type="entry name" value="PAS-like_dom_sf"/>
</dbReference>
<dbReference type="GO" id="GO:0008757">
    <property type="term" value="F:S-adenosylmethionine-dependent methyltransferase activity"/>
    <property type="evidence" value="ECO:0007669"/>
    <property type="project" value="InterPro"/>
</dbReference>
<feature type="active site" evidence="6">
    <location>
        <position position="17"/>
    </location>
</feature>
<dbReference type="InterPro" id="IPR000780">
    <property type="entry name" value="CheR_MeTrfase"/>
</dbReference>
<dbReference type="PROSITE" id="PS50109">
    <property type="entry name" value="HIS_KIN"/>
    <property type="match status" value="1"/>
</dbReference>
<dbReference type="Gene3D" id="1.20.5.340">
    <property type="match status" value="1"/>
</dbReference>
<dbReference type="Pfam" id="PF01739">
    <property type="entry name" value="CheR"/>
    <property type="match status" value="1"/>
</dbReference>
<dbReference type="CDD" id="cd17580">
    <property type="entry name" value="REC_2_DhkD-like"/>
    <property type="match status" value="1"/>
</dbReference>
<dbReference type="Pfam" id="PF03705">
    <property type="entry name" value="CheR_N"/>
    <property type="match status" value="1"/>
</dbReference>
<evidence type="ECO:0000256" key="4">
    <source>
        <dbReference type="ARBA" id="ARBA00022679"/>
    </source>
</evidence>
<dbReference type="SUPFAM" id="SSF55874">
    <property type="entry name" value="ATPase domain of HSP90 chaperone/DNA topoisomerase II/histidine kinase"/>
    <property type="match status" value="1"/>
</dbReference>
<dbReference type="CDD" id="cd00082">
    <property type="entry name" value="HisKA"/>
    <property type="match status" value="1"/>
</dbReference>
<dbReference type="SUPFAM" id="SSF47757">
    <property type="entry name" value="Chemotaxis receptor methyltransferase CheR, N-terminal domain"/>
    <property type="match status" value="1"/>
</dbReference>
<dbReference type="eggNOG" id="COG0745">
    <property type="taxonomic scope" value="Bacteria"/>
</dbReference>
<dbReference type="Gene3D" id="3.30.450.20">
    <property type="entry name" value="PAS domain"/>
    <property type="match status" value="2"/>
</dbReference>
<dbReference type="InterPro" id="IPR029016">
    <property type="entry name" value="GAF-like_dom_sf"/>
</dbReference>
<proteinExistence type="predicted"/>
<evidence type="ECO:0000256" key="2">
    <source>
        <dbReference type="ARBA" id="ARBA00012438"/>
    </source>
</evidence>
<dbReference type="InterPro" id="IPR036097">
    <property type="entry name" value="HisK_dim/P_sf"/>
</dbReference>
<evidence type="ECO:0000256" key="8">
    <source>
        <dbReference type="SAM" id="Coils"/>
    </source>
</evidence>
<dbReference type="PRINTS" id="PR00996">
    <property type="entry name" value="CHERMTFRASE"/>
</dbReference>
<evidence type="ECO:0000256" key="3">
    <source>
        <dbReference type="ARBA" id="ARBA00022553"/>
    </source>
</evidence>
<protein>
    <recommendedName>
        <fullName evidence="2">histidine kinase</fullName>
        <ecNumber evidence="2">2.7.13.3</ecNumber>
    </recommendedName>
</protein>
<keyword evidence="6" id="KW-0378">Hydrolase</keyword>
<evidence type="ECO:0000256" key="7">
    <source>
        <dbReference type="PROSITE-ProRule" id="PRU00169"/>
    </source>
</evidence>
<dbReference type="SUPFAM" id="SSF52172">
    <property type="entry name" value="CheY-like"/>
    <property type="match status" value="1"/>
</dbReference>
<feature type="active site" evidence="6">
    <location>
        <position position="136"/>
    </location>
</feature>
<evidence type="ECO:0000259" key="13">
    <source>
        <dbReference type="PROSITE" id="PS50113"/>
    </source>
</evidence>
<keyword evidence="4" id="KW-0808">Transferase</keyword>
<dbReference type="SMART" id="SM00091">
    <property type="entry name" value="PAS"/>
    <property type="match status" value="2"/>
</dbReference>
<dbReference type="SMART" id="SM00387">
    <property type="entry name" value="HATPase_c"/>
    <property type="match status" value="1"/>
</dbReference>
<dbReference type="PANTHER" id="PTHR24422:SF27">
    <property type="entry name" value="PROTEIN-GLUTAMATE O-METHYLTRANSFERASE"/>
    <property type="match status" value="1"/>
</dbReference>
<dbReference type="InterPro" id="IPR001789">
    <property type="entry name" value="Sig_transdc_resp-reg_receiver"/>
</dbReference>
<dbReference type="Pfam" id="PF02518">
    <property type="entry name" value="HATPase_c"/>
    <property type="match status" value="1"/>
</dbReference>
<dbReference type="InterPro" id="IPR000673">
    <property type="entry name" value="Sig_transdc_resp-reg_Me-estase"/>
</dbReference>
<reference evidence="16 17" key="1">
    <citation type="journal article" date="2010" name="Stand. Genomic Sci.">
        <title>Complete genome sequence of Haliangium ochraceum type strain (SMP-2).</title>
        <authorList>
            <consortium name="US DOE Joint Genome Institute (JGI-PGF)"/>
            <person name="Ivanova N."/>
            <person name="Daum C."/>
            <person name="Lang E."/>
            <person name="Abt B."/>
            <person name="Kopitz M."/>
            <person name="Saunders E."/>
            <person name="Lapidus A."/>
            <person name="Lucas S."/>
            <person name="Glavina Del Rio T."/>
            <person name="Nolan M."/>
            <person name="Tice H."/>
            <person name="Copeland A."/>
            <person name="Cheng J.F."/>
            <person name="Chen F."/>
            <person name="Bruce D."/>
            <person name="Goodwin L."/>
            <person name="Pitluck S."/>
            <person name="Mavromatis K."/>
            <person name="Pati A."/>
            <person name="Mikhailova N."/>
            <person name="Chen A."/>
            <person name="Palaniappan K."/>
            <person name="Land M."/>
            <person name="Hauser L."/>
            <person name="Chang Y.J."/>
            <person name="Jeffries C.D."/>
            <person name="Detter J.C."/>
            <person name="Brettin T."/>
            <person name="Rohde M."/>
            <person name="Goker M."/>
            <person name="Bristow J."/>
            <person name="Markowitz V."/>
            <person name="Eisen J.A."/>
            <person name="Hugenholtz P."/>
            <person name="Kyrpides N.C."/>
            <person name="Klenk H.P."/>
        </authorList>
    </citation>
    <scope>NUCLEOTIDE SEQUENCE [LARGE SCALE GENOMIC DNA]</scope>
    <source>
        <strain evidence="17">DSM 14365 / CIP 107738 / JCM 11303 / AJ 13395 / SMP-2</strain>
    </source>
</reference>
<dbReference type="Pfam" id="PF01339">
    <property type="entry name" value="CheB_methylest"/>
    <property type="match status" value="1"/>
</dbReference>
<feature type="domain" description="CheB-type methylesterase" evidence="14">
    <location>
        <begin position="8"/>
        <end position="187"/>
    </location>
</feature>
<feature type="region of interest" description="Disordered" evidence="9">
    <location>
        <begin position="204"/>
        <end position="227"/>
    </location>
</feature>
<gene>
    <name evidence="16" type="ordered locus">Hoch_5252</name>
</gene>
<dbReference type="Gene3D" id="3.30.565.10">
    <property type="entry name" value="Histidine kinase-like ATPase, C-terminal domain"/>
    <property type="match status" value="1"/>
</dbReference>
<dbReference type="EMBL" id="CP001804">
    <property type="protein sequence ID" value="ACY17737.1"/>
    <property type="molecule type" value="Genomic_DNA"/>
</dbReference>
<dbReference type="KEGG" id="hoh:Hoch_5252"/>
<evidence type="ECO:0000256" key="6">
    <source>
        <dbReference type="PROSITE-ProRule" id="PRU00050"/>
    </source>
</evidence>
<keyword evidence="8" id="KW-0175">Coiled coil</keyword>
<dbReference type="eggNOG" id="COG1340">
    <property type="taxonomic scope" value="Bacteria"/>
</dbReference>
<evidence type="ECO:0000259" key="12">
    <source>
        <dbReference type="PROSITE" id="PS50112"/>
    </source>
</evidence>
<dbReference type="InterPro" id="IPR000700">
    <property type="entry name" value="PAS-assoc_C"/>
</dbReference>
<evidence type="ECO:0000259" key="14">
    <source>
        <dbReference type="PROSITE" id="PS50122"/>
    </source>
</evidence>
<evidence type="ECO:0000259" key="10">
    <source>
        <dbReference type="PROSITE" id="PS50109"/>
    </source>
</evidence>
<keyword evidence="3 7" id="KW-0597">Phosphoprotein</keyword>
<dbReference type="GO" id="GO:0000156">
    <property type="term" value="F:phosphorelay response regulator activity"/>
    <property type="evidence" value="ECO:0007669"/>
    <property type="project" value="InterPro"/>
</dbReference>
<dbReference type="Pfam" id="PF13185">
    <property type="entry name" value="GAF_2"/>
    <property type="match status" value="1"/>
</dbReference>
<dbReference type="InterPro" id="IPR013656">
    <property type="entry name" value="PAS_4"/>
</dbReference>
<dbReference type="OrthoDB" id="5440058at2"/>
<dbReference type="RefSeq" id="WP_012830329.1">
    <property type="nucleotide sequence ID" value="NC_013440.1"/>
</dbReference>
<dbReference type="PROSITE" id="PS50123">
    <property type="entry name" value="CHER"/>
    <property type="match status" value="1"/>
</dbReference>
<dbReference type="SUPFAM" id="SSF53335">
    <property type="entry name" value="S-adenosyl-L-methionine-dependent methyltransferases"/>
    <property type="match status" value="1"/>
</dbReference>
<feature type="domain" description="Histidine kinase" evidence="10">
    <location>
        <begin position="1339"/>
        <end position="1557"/>
    </location>
</feature>
<dbReference type="InterPro" id="IPR003018">
    <property type="entry name" value="GAF"/>
</dbReference>
<dbReference type="SUPFAM" id="SSF52738">
    <property type="entry name" value="Methylesterase CheB, C-terminal domain"/>
    <property type="match status" value="1"/>
</dbReference>
<dbReference type="eggNOG" id="COG5002">
    <property type="taxonomic scope" value="Bacteria"/>
</dbReference>
<dbReference type="NCBIfam" id="TIGR00229">
    <property type="entry name" value="sensory_box"/>
    <property type="match status" value="1"/>
</dbReference>
<dbReference type="Pfam" id="PF00512">
    <property type="entry name" value="HisKA"/>
    <property type="match status" value="1"/>
</dbReference>
<accession>D0LXI2</accession>
<dbReference type="Gene3D" id="3.40.50.150">
    <property type="entry name" value="Vaccinia Virus protein VP39"/>
    <property type="match status" value="1"/>
</dbReference>
<feature type="modified residue" description="4-aspartylphosphate" evidence="7">
    <location>
        <position position="1624"/>
    </location>
</feature>
<feature type="compositionally biased region" description="Basic residues" evidence="9">
    <location>
        <begin position="529"/>
        <end position="538"/>
    </location>
</feature>
<dbReference type="Proteomes" id="UP000001880">
    <property type="component" value="Chromosome"/>
</dbReference>
<dbReference type="PROSITE" id="PS50112">
    <property type="entry name" value="PAS"/>
    <property type="match status" value="1"/>
</dbReference>
<dbReference type="InterPro" id="IPR022642">
    <property type="entry name" value="CheR_C"/>
</dbReference>
<dbReference type="PROSITE" id="PS50122">
    <property type="entry name" value="CHEB"/>
    <property type="match status" value="1"/>
</dbReference>
<feature type="domain" description="Response regulatory" evidence="11">
    <location>
        <begin position="1575"/>
        <end position="1692"/>
    </location>
</feature>
<comment type="catalytic activity">
    <reaction evidence="1">
        <text>ATP + protein L-histidine = ADP + protein N-phospho-L-histidine.</text>
        <dbReference type="EC" id="2.7.13.3"/>
    </reaction>
</comment>
<evidence type="ECO:0000259" key="11">
    <source>
        <dbReference type="PROSITE" id="PS50110"/>
    </source>
</evidence>
<feature type="active site" evidence="6">
    <location>
        <position position="44"/>
    </location>
</feature>
<keyword evidence="17" id="KW-1185">Reference proteome</keyword>
<name>D0LXI2_HALO1</name>
<dbReference type="eggNOG" id="COG2201">
    <property type="taxonomic scope" value="Bacteria"/>
</dbReference>
<keyword evidence="5 16" id="KW-0418">Kinase</keyword>
<evidence type="ECO:0000256" key="1">
    <source>
        <dbReference type="ARBA" id="ARBA00000085"/>
    </source>
</evidence>
<dbReference type="PROSITE" id="PS50113">
    <property type="entry name" value="PAC"/>
    <property type="match status" value="1"/>
</dbReference>
<dbReference type="SMART" id="SM00388">
    <property type="entry name" value="HisKA"/>
    <property type="match status" value="1"/>
</dbReference>
<dbReference type="InterPro" id="IPR050903">
    <property type="entry name" value="Bact_Chemotaxis_MeTrfase"/>
</dbReference>
<feature type="region of interest" description="Disordered" evidence="9">
    <location>
        <begin position="502"/>
        <end position="541"/>
    </location>
</feature>
<dbReference type="InterPro" id="IPR000014">
    <property type="entry name" value="PAS"/>
</dbReference>
<dbReference type="eggNOG" id="COG1352">
    <property type="taxonomic scope" value="Bacteria"/>
</dbReference>
<dbReference type="Gene3D" id="3.30.450.40">
    <property type="match status" value="2"/>
</dbReference>
<evidence type="ECO:0000256" key="5">
    <source>
        <dbReference type="ARBA" id="ARBA00022777"/>
    </source>
</evidence>
<dbReference type="Gene3D" id="3.40.50.2300">
    <property type="match status" value="1"/>
</dbReference>